<proteinExistence type="predicted"/>
<dbReference type="AlphaFoldDB" id="A0A0F9BW68"/>
<evidence type="ECO:0000313" key="1">
    <source>
        <dbReference type="EMBL" id="KKL26145.1"/>
    </source>
</evidence>
<gene>
    <name evidence="1" type="ORF">LCGC14_2398210</name>
</gene>
<feature type="non-terminal residue" evidence="1">
    <location>
        <position position="32"/>
    </location>
</feature>
<accession>A0A0F9BW68</accession>
<protein>
    <submittedName>
        <fullName evidence="1">Uncharacterized protein</fullName>
    </submittedName>
</protein>
<name>A0A0F9BW68_9ZZZZ</name>
<organism evidence="1">
    <name type="scientific">marine sediment metagenome</name>
    <dbReference type="NCBI Taxonomy" id="412755"/>
    <lineage>
        <taxon>unclassified sequences</taxon>
        <taxon>metagenomes</taxon>
        <taxon>ecological metagenomes</taxon>
    </lineage>
</organism>
<comment type="caution">
    <text evidence="1">The sequence shown here is derived from an EMBL/GenBank/DDBJ whole genome shotgun (WGS) entry which is preliminary data.</text>
</comment>
<reference evidence="1" key="1">
    <citation type="journal article" date="2015" name="Nature">
        <title>Complex archaea that bridge the gap between prokaryotes and eukaryotes.</title>
        <authorList>
            <person name="Spang A."/>
            <person name="Saw J.H."/>
            <person name="Jorgensen S.L."/>
            <person name="Zaremba-Niedzwiedzka K."/>
            <person name="Martijn J."/>
            <person name="Lind A.E."/>
            <person name="van Eijk R."/>
            <person name="Schleper C."/>
            <person name="Guy L."/>
            <person name="Ettema T.J."/>
        </authorList>
    </citation>
    <scope>NUCLEOTIDE SEQUENCE</scope>
</reference>
<dbReference type="EMBL" id="LAZR01035942">
    <property type="protein sequence ID" value="KKL26145.1"/>
    <property type="molecule type" value="Genomic_DNA"/>
</dbReference>
<sequence length="32" mass="3347">MSHLTVIIVSTKRSDISHLEGAPTKLGEGAPT</sequence>